<evidence type="ECO:0000313" key="3">
    <source>
        <dbReference type="EMBL" id="MDC0676013.1"/>
    </source>
</evidence>
<dbReference type="RefSeq" id="WP_272011710.1">
    <property type="nucleotide sequence ID" value="NZ_JAQNDN010000028.1"/>
</dbReference>
<evidence type="ECO:0000256" key="1">
    <source>
        <dbReference type="SAM" id="MobiDB-lite"/>
    </source>
</evidence>
<organism evidence="3 4">
    <name type="scientific">Nannocystis radixulma</name>
    <dbReference type="NCBI Taxonomy" id="2995305"/>
    <lineage>
        <taxon>Bacteria</taxon>
        <taxon>Pseudomonadati</taxon>
        <taxon>Myxococcota</taxon>
        <taxon>Polyangia</taxon>
        <taxon>Nannocystales</taxon>
        <taxon>Nannocystaceae</taxon>
        <taxon>Nannocystis</taxon>
    </lineage>
</organism>
<keyword evidence="4" id="KW-1185">Reference proteome</keyword>
<protein>
    <recommendedName>
        <fullName evidence="5">HTH merR-type domain-containing protein</fullName>
    </recommendedName>
</protein>
<gene>
    <name evidence="3" type="ORF">POL58_50245</name>
</gene>
<name>A0ABT5BRI5_9BACT</name>
<keyword evidence="2" id="KW-1133">Transmembrane helix</keyword>
<dbReference type="Proteomes" id="UP001217838">
    <property type="component" value="Unassembled WGS sequence"/>
</dbReference>
<dbReference type="EMBL" id="JAQNDN010000028">
    <property type="protein sequence ID" value="MDC0676013.1"/>
    <property type="molecule type" value="Genomic_DNA"/>
</dbReference>
<keyword evidence="2" id="KW-0812">Transmembrane</keyword>
<evidence type="ECO:0000313" key="4">
    <source>
        <dbReference type="Proteomes" id="UP001217838"/>
    </source>
</evidence>
<feature type="transmembrane region" description="Helical" evidence="2">
    <location>
        <begin position="180"/>
        <end position="202"/>
    </location>
</feature>
<keyword evidence="2" id="KW-0472">Membrane</keyword>
<evidence type="ECO:0008006" key="5">
    <source>
        <dbReference type="Google" id="ProtNLM"/>
    </source>
</evidence>
<evidence type="ECO:0000256" key="2">
    <source>
        <dbReference type="SAM" id="Phobius"/>
    </source>
</evidence>
<proteinExistence type="predicted"/>
<comment type="caution">
    <text evidence="3">The sequence shown here is derived from an EMBL/GenBank/DDBJ whole genome shotgun (WGS) entry which is preliminary data.</text>
</comment>
<feature type="transmembrane region" description="Helical" evidence="2">
    <location>
        <begin position="154"/>
        <end position="174"/>
    </location>
</feature>
<feature type="region of interest" description="Disordered" evidence="1">
    <location>
        <begin position="234"/>
        <end position="253"/>
    </location>
</feature>
<reference evidence="3 4" key="1">
    <citation type="submission" date="2022-11" db="EMBL/GenBank/DDBJ databases">
        <title>Minimal conservation of predation-associated metabolite biosynthetic gene clusters underscores biosynthetic potential of Myxococcota including descriptions for ten novel species: Archangium lansinium sp. nov., Myxococcus landrumus sp. nov., Nannocystis bai.</title>
        <authorList>
            <person name="Ahearne A."/>
            <person name="Stevens C."/>
            <person name="Dowd S."/>
        </authorList>
    </citation>
    <scope>NUCLEOTIDE SEQUENCE [LARGE SCALE GENOMIC DNA]</scope>
    <source>
        <strain evidence="3 4">NCELM</strain>
    </source>
</reference>
<sequence length="253" mass="27414">MTGERRYDDREVGQILKRVAELHEREGDKADARAMTRAEIEQVVHELGISRALVARATSELAVQDVRNRPVWSLGGKTDLMFEEIVDGHVDDATLTQMLEVLRRSLGDPGKLEREAGARIWSTTASTSRRIHFTVVEHAGSTTLRLEERMAGDAGAIVGMSAFAGGVTGFMTLVPLKVLVIKAVLLLMMGPLALTGALLGWVGGRALWRRRSVGREEQLRRAFGEIVALAGARRPALPSPASGQDAGDDDRGG</sequence>
<accession>A0ABT5BRI5</accession>